<gene>
    <name evidence="2" type="ORF">L873DRAFT_944644</name>
</gene>
<evidence type="ECO:0000256" key="1">
    <source>
        <dbReference type="SAM" id="MobiDB-lite"/>
    </source>
</evidence>
<keyword evidence="3" id="KW-1185">Reference proteome</keyword>
<evidence type="ECO:0000313" key="2">
    <source>
        <dbReference type="EMBL" id="RPB05104.1"/>
    </source>
</evidence>
<dbReference type="AlphaFoldDB" id="A0A3N4K3G2"/>
<accession>A0A3N4K3G2</accession>
<name>A0A3N4K3G2_9PEZI</name>
<proteinExistence type="predicted"/>
<protein>
    <submittedName>
        <fullName evidence="2">Uncharacterized protein</fullName>
    </submittedName>
</protein>
<sequence>MFTPVFLLNRFRPIRDFWRRFLAILNLLYSTVPGNRLSLDEVVKYCVGNLDPSSRELANPDIPEKESRAPLRQAAVKVPPEVFKPQQAPEDVNSEGLKDEDRESPASVRREYRRVMKFIRPREQSSSPSAQFTPPERYTSHP</sequence>
<reference evidence="2 3" key="1">
    <citation type="journal article" date="2018" name="Nat. Ecol. Evol.">
        <title>Pezizomycetes genomes reveal the molecular basis of ectomycorrhizal truffle lifestyle.</title>
        <authorList>
            <person name="Murat C."/>
            <person name="Payen T."/>
            <person name="Noel B."/>
            <person name="Kuo A."/>
            <person name="Morin E."/>
            <person name="Chen J."/>
            <person name="Kohler A."/>
            <person name="Krizsan K."/>
            <person name="Balestrini R."/>
            <person name="Da Silva C."/>
            <person name="Montanini B."/>
            <person name="Hainaut M."/>
            <person name="Levati E."/>
            <person name="Barry K.W."/>
            <person name="Belfiori B."/>
            <person name="Cichocki N."/>
            <person name="Clum A."/>
            <person name="Dockter R.B."/>
            <person name="Fauchery L."/>
            <person name="Guy J."/>
            <person name="Iotti M."/>
            <person name="Le Tacon F."/>
            <person name="Lindquist E.A."/>
            <person name="Lipzen A."/>
            <person name="Malagnac F."/>
            <person name="Mello A."/>
            <person name="Molinier V."/>
            <person name="Miyauchi S."/>
            <person name="Poulain J."/>
            <person name="Riccioni C."/>
            <person name="Rubini A."/>
            <person name="Sitrit Y."/>
            <person name="Splivallo R."/>
            <person name="Traeger S."/>
            <person name="Wang M."/>
            <person name="Zifcakova L."/>
            <person name="Wipf D."/>
            <person name="Zambonelli A."/>
            <person name="Paolocci F."/>
            <person name="Nowrousian M."/>
            <person name="Ottonello S."/>
            <person name="Baldrian P."/>
            <person name="Spatafora J.W."/>
            <person name="Henrissat B."/>
            <person name="Nagy L.G."/>
            <person name="Aury J.M."/>
            <person name="Wincker P."/>
            <person name="Grigoriev I.V."/>
            <person name="Bonfante P."/>
            <person name="Martin F.M."/>
        </authorList>
    </citation>
    <scope>NUCLEOTIDE SEQUENCE [LARGE SCALE GENOMIC DNA]</scope>
    <source>
        <strain evidence="2 3">120613-1</strain>
    </source>
</reference>
<evidence type="ECO:0000313" key="3">
    <source>
        <dbReference type="Proteomes" id="UP000276215"/>
    </source>
</evidence>
<dbReference type="Proteomes" id="UP000276215">
    <property type="component" value="Unassembled WGS sequence"/>
</dbReference>
<dbReference type="EMBL" id="ML120354">
    <property type="protein sequence ID" value="RPB05104.1"/>
    <property type="molecule type" value="Genomic_DNA"/>
</dbReference>
<feature type="compositionally biased region" description="Basic and acidic residues" evidence="1">
    <location>
        <begin position="96"/>
        <end position="114"/>
    </location>
</feature>
<organism evidence="2 3">
    <name type="scientific">Choiromyces venosus 120613-1</name>
    <dbReference type="NCBI Taxonomy" id="1336337"/>
    <lineage>
        <taxon>Eukaryota</taxon>
        <taxon>Fungi</taxon>
        <taxon>Dikarya</taxon>
        <taxon>Ascomycota</taxon>
        <taxon>Pezizomycotina</taxon>
        <taxon>Pezizomycetes</taxon>
        <taxon>Pezizales</taxon>
        <taxon>Tuberaceae</taxon>
        <taxon>Choiromyces</taxon>
    </lineage>
</organism>
<feature type="region of interest" description="Disordered" evidence="1">
    <location>
        <begin position="51"/>
        <end position="142"/>
    </location>
</feature>